<evidence type="ECO:0000256" key="5">
    <source>
        <dbReference type="ARBA" id="ARBA00022737"/>
    </source>
</evidence>
<dbReference type="PROSITE" id="PS50234">
    <property type="entry name" value="VWFA"/>
    <property type="match status" value="1"/>
</dbReference>
<evidence type="ECO:0000256" key="9">
    <source>
        <dbReference type="ARBA" id="ARBA00023288"/>
    </source>
</evidence>
<dbReference type="InterPro" id="IPR002035">
    <property type="entry name" value="VWF_A"/>
</dbReference>
<dbReference type="KEGG" id="csv:101214599"/>
<comment type="similarity">
    <text evidence="2">Belongs to the copine family.</text>
</comment>
<evidence type="ECO:0000256" key="7">
    <source>
        <dbReference type="ARBA" id="ARBA00022837"/>
    </source>
</evidence>
<dbReference type="InterPro" id="IPR010734">
    <property type="entry name" value="Copine_C"/>
</dbReference>
<dbReference type="AlphaFoldDB" id="A0A0A0LHG1"/>
<dbReference type="GO" id="GO:0046872">
    <property type="term" value="F:metal ion binding"/>
    <property type="evidence" value="ECO:0007669"/>
    <property type="project" value="UniProtKB-KW"/>
</dbReference>
<dbReference type="PANTHER" id="PTHR10857:SF120">
    <property type="entry name" value="PROTEIN BONZAI 3"/>
    <property type="match status" value="1"/>
</dbReference>
<evidence type="ECO:0000256" key="8">
    <source>
        <dbReference type="ARBA" id="ARBA00023136"/>
    </source>
</evidence>
<dbReference type="PROSITE" id="PS50004">
    <property type="entry name" value="C2"/>
    <property type="match status" value="2"/>
</dbReference>
<keyword evidence="9" id="KW-0449">Lipoprotein</keyword>
<dbReference type="GO" id="GO:0071277">
    <property type="term" value="P:cellular response to calcium ion"/>
    <property type="evidence" value="ECO:0000318"/>
    <property type="project" value="GO_Central"/>
</dbReference>
<dbReference type="FunFam" id="2.60.40.150:FF:000168">
    <property type="entry name" value="Protein BONZAI 1"/>
    <property type="match status" value="1"/>
</dbReference>
<reference evidence="13 14" key="4">
    <citation type="journal article" date="2011" name="BMC Genomics">
        <title>RNA-Seq improves annotation of protein-coding genes in the cucumber genome.</title>
        <authorList>
            <person name="Li Z."/>
            <person name="Zhang Z."/>
            <person name="Yan P."/>
            <person name="Huang S."/>
            <person name="Fei Z."/>
            <person name="Lin K."/>
        </authorList>
    </citation>
    <scope>NUCLEOTIDE SEQUENCE [LARGE SCALE GENOMIC DNA]</scope>
    <source>
        <strain evidence="14">cv. 9930</strain>
    </source>
</reference>
<keyword evidence="4" id="KW-0479">Metal-binding</keyword>
<feature type="domain" description="VWFA" evidence="12">
    <location>
        <begin position="342"/>
        <end position="561"/>
    </location>
</feature>
<dbReference type="Gene3D" id="2.60.40.150">
    <property type="entry name" value="C2 domain"/>
    <property type="match status" value="2"/>
</dbReference>
<dbReference type="SUPFAM" id="SSF53300">
    <property type="entry name" value="vWA-like"/>
    <property type="match status" value="1"/>
</dbReference>
<evidence type="ECO:0000313" key="13">
    <source>
        <dbReference type="EMBL" id="KGN61218.1"/>
    </source>
</evidence>
<sequence>MGGCFSDVKGGQAAVGGGQQSAGNSVTESSGGGQNDAVDFYFRSHGLEGLFTQVELSLSASKLLDRDITSKSDPMVVVYIKKNGVLQEIGRTEVILNNLNPQWIQKVSVAFHFETVQPLIFRVYDIDTKYCNVPVKTIKLNDQDFLGEASCVLSEIITKQSRSLTLCLKDRDGGSRNLGGSLTVRAEETIASRSIVEIVLRCSHLDNKDVFSKSDPFLRISRVVETGGSIPICKTEVVKDNLNPVWRTLCLSMQKFGDKDNPLVIECFDFNSNGSHELIGKLQKSMGDLEKLYREKSGANFVIPSSHGGYEKVLKGQLFVDHFVEKTQFSFIDYISSGFQLNFMVAVDFTASNGNPYSPESLHYIDRSGRLNSYQQAIMEVGEVIQFYDTDRRFPAWGFGARTRDGNISHCFNLSTNPTEPEVEGVEGIMRAYANALRNVSLAGPTLFGQVINKAAEIAAHSLFANINKYFVLLIITDGVLTDLQETMEALVRASDLPLSILIVGVGGADFKQMEVLDADNGHRLESCTGRVATRDIVQFVSMREVHRGAISLVGALLEELPEQFLSYMRNRDIKPTTTTPLHLAQPYASFAPQDI</sequence>
<dbReference type="InterPro" id="IPR037768">
    <property type="entry name" value="C2B_Copine"/>
</dbReference>
<dbReference type="Pfam" id="PF07002">
    <property type="entry name" value="Copine"/>
    <property type="match status" value="1"/>
</dbReference>
<dbReference type="InterPro" id="IPR045052">
    <property type="entry name" value="Copine"/>
</dbReference>
<reference evidence="13 14" key="3">
    <citation type="journal article" date="2010" name="BMC Genomics">
        <title>Transcriptome sequencing and comparative analysis of cucumber flowers with different sex types.</title>
        <authorList>
            <person name="Guo S."/>
            <person name="Zheng Y."/>
            <person name="Joung J.G."/>
            <person name="Liu S."/>
            <person name="Zhang Z."/>
            <person name="Crasta O.R."/>
            <person name="Sobral B.W."/>
            <person name="Xu Y."/>
            <person name="Huang S."/>
            <person name="Fei Z."/>
        </authorList>
    </citation>
    <scope>NUCLEOTIDE SEQUENCE [LARGE SCALE GENOMIC DNA]</scope>
    <source>
        <strain evidence="14">cv. 9930</strain>
    </source>
</reference>
<dbReference type="FunFam" id="2.60.40.150:FF:000186">
    <property type="entry name" value="Protein BONZAI 3"/>
    <property type="match status" value="1"/>
</dbReference>
<evidence type="ECO:0000259" key="12">
    <source>
        <dbReference type="PROSITE" id="PS50234"/>
    </source>
</evidence>
<reference evidence="13 14" key="2">
    <citation type="journal article" date="2009" name="PLoS ONE">
        <title>An integrated genetic and cytogenetic map of the cucumber genome.</title>
        <authorList>
            <person name="Ren Y."/>
            <person name="Zhang Z."/>
            <person name="Liu J."/>
            <person name="Staub J.E."/>
            <person name="Han Y."/>
            <person name="Cheng Z."/>
            <person name="Li X."/>
            <person name="Lu J."/>
            <person name="Miao H."/>
            <person name="Kang H."/>
            <person name="Xie B."/>
            <person name="Gu X."/>
            <person name="Wang X."/>
            <person name="Du Y."/>
            <person name="Jin W."/>
            <person name="Huang S."/>
        </authorList>
    </citation>
    <scope>NUCLEOTIDE SEQUENCE [LARGE SCALE GENOMIC DNA]</scope>
    <source>
        <strain evidence="14">cv. 9930</strain>
    </source>
</reference>
<name>A0A0A0LHG1_CUCSA</name>
<keyword evidence="14" id="KW-1185">Reference proteome</keyword>
<evidence type="ECO:0008006" key="15">
    <source>
        <dbReference type="Google" id="ProtNLM"/>
    </source>
</evidence>
<dbReference type="OMA" id="EMAAQCV"/>
<dbReference type="InterPro" id="IPR035892">
    <property type="entry name" value="C2_domain_sf"/>
</dbReference>
<dbReference type="EMBL" id="CM002923">
    <property type="protein sequence ID" value="KGN61218.1"/>
    <property type="molecule type" value="Genomic_DNA"/>
</dbReference>
<proteinExistence type="inferred from homology"/>
<organism evidence="13 14">
    <name type="scientific">Cucumis sativus</name>
    <name type="common">Cucumber</name>
    <dbReference type="NCBI Taxonomy" id="3659"/>
    <lineage>
        <taxon>Eukaryota</taxon>
        <taxon>Viridiplantae</taxon>
        <taxon>Streptophyta</taxon>
        <taxon>Embryophyta</taxon>
        <taxon>Tracheophyta</taxon>
        <taxon>Spermatophyta</taxon>
        <taxon>Magnoliopsida</taxon>
        <taxon>eudicotyledons</taxon>
        <taxon>Gunneridae</taxon>
        <taxon>Pentapetalae</taxon>
        <taxon>rosids</taxon>
        <taxon>fabids</taxon>
        <taxon>Cucurbitales</taxon>
        <taxon>Cucurbitaceae</taxon>
        <taxon>Benincaseae</taxon>
        <taxon>Cucumis</taxon>
    </lineage>
</organism>
<dbReference type="Pfam" id="PF00168">
    <property type="entry name" value="C2"/>
    <property type="match status" value="2"/>
</dbReference>
<keyword evidence="6" id="KW-0611">Plant defense</keyword>
<accession>A0A0A0LHG1</accession>
<dbReference type="GO" id="GO:0005886">
    <property type="term" value="C:plasma membrane"/>
    <property type="evidence" value="ECO:0000318"/>
    <property type="project" value="GO_Central"/>
</dbReference>
<dbReference type="GO" id="GO:0006952">
    <property type="term" value="P:defense response"/>
    <property type="evidence" value="ECO:0007669"/>
    <property type="project" value="UniProtKB-KW"/>
</dbReference>
<evidence type="ECO:0000256" key="2">
    <source>
        <dbReference type="ARBA" id="ARBA00009048"/>
    </source>
</evidence>
<keyword evidence="8" id="KW-0472">Membrane</keyword>
<feature type="domain" description="C2" evidence="11">
    <location>
        <begin position="174"/>
        <end position="303"/>
    </location>
</feature>
<dbReference type="Gramene" id="KGN61218">
    <property type="protein sequence ID" value="KGN61218"/>
    <property type="gene ID" value="Csa_2G070840"/>
</dbReference>
<dbReference type="SMART" id="SM00327">
    <property type="entry name" value="VWA"/>
    <property type="match status" value="1"/>
</dbReference>
<keyword evidence="3" id="KW-1003">Cell membrane</keyword>
<dbReference type="eggNOG" id="KOG1327">
    <property type="taxonomic scope" value="Eukaryota"/>
</dbReference>
<dbReference type="SMART" id="SM00239">
    <property type="entry name" value="C2"/>
    <property type="match status" value="2"/>
</dbReference>
<dbReference type="Proteomes" id="UP000029981">
    <property type="component" value="Chromosome 2"/>
</dbReference>
<dbReference type="InterPro" id="IPR000008">
    <property type="entry name" value="C2_dom"/>
</dbReference>
<evidence type="ECO:0000256" key="6">
    <source>
        <dbReference type="ARBA" id="ARBA00022821"/>
    </source>
</evidence>
<keyword evidence="7" id="KW-0106">Calcium</keyword>
<feature type="region of interest" description="Disordered" evidence="10">
    <location>
        <begin position="11"/>
        <end position="32"/>
    </location>
</feature>
<dbReference type="InterPro" id="IPR036465">
    <property type="entry name" value="vWFA_dom_sf"/>
</dbReference>
<dbReference type="SUPFAM" id="SSF49562">
    <property type="entry name" value="C2 domain (Calcium/lipid-binding domain, CaLB)"/>
    <property type="match status" value="2"/>
</dbReference>
<evidence type="ECO:0000256" key="3">
    <source>
        <dbReference type="ARBA" id="ARBA00022475"/>
    </source>
</evidence>
<protein>
    <recommendedName>
        <fullName evidence="15">C2 domain-containing protein</fullName>
    </recommendedName>
</protein>
<evidence type="ECO:0000259" key="11">
    <source>
        <dbReference type="PROSITE" id="PS50004"/>
    </source>
</evidence>
<dbReference type="GO" id="GO:0005544">
    <property type="term" value="F:calcium-dependent phospholipid binding"/>
    <property type="evidence" value="ECO:0000318"/>
    <property type="project" value="GO_Central"/>
</dbReference>
<evidence type="ECO:0000313" key="14">
    <source>
        <dbReference type="Proteomes" id="UP000029981"/>
    </source>
</evidence>
<comment type="subcellular location">
    <subcellularLocation>
        <location evidence="1">Cell membrane</location>
        <topology evidence="1">Lipid-anchor</topology>
    </subcellularLocation>
</comment>
<keyword evidence="5" id="KW-0677">Repeat</keyword>
<feature type="domain" description="C2" evidence="11">
    <location>
        <begin position="34"/>
        <end position="166"/>
    </location>
</feature>
<dbReference type="CDD" id="cd04047">
    <property type="entry name" value="C2B_Copine"/>
    <property type="match status" value="1"/>
</dbReference>
<gene>
    <name evidence="13" type="ORF">Csa_2G070840</name>
</gene>
<dbReference type="OrthoDB" id="5855668at2759"/>
<dbReference type="PANTHER" id="PTHR10857">
    <property type="entry name" value="COPINE"/>
    <property type="match status" value="1"/>
</dbReference>
<evidence type="ECO:0000256" key="10">
    <source>
        <dbReference type="SAM" id="MobiDB-lite"/>
    </source>
</evidence>
<reference evidence="13 14" key="1">
    <citation type="journal article" date="2009" name="Nat. Genet.">
        <title>The genome of the cucumber, Cucumis sativus L.</title>
        <authorList>
            <person name="Huang S."/>
            <person name="Li R."/>
            <person name="Zhang Z."/>
            <person name="Li L."/>
            <person name="Gu X."/>
            <person name="Fan W."/>
            <person name="Lucas W.J."/>
            <person name="Wang X."/>
            <person name="Xie B."/>
            <person name="Ni P."/>
            <person name="Ren Y."/>
            <person name="Zhu H."/>
            <person name="Li J."/>
            <person name="Lin K."/>
            <person name="Jin W."/>
            <person name="Fei Z."/>
            <person name="Li G."/>
            <person name="Staub J."/>
            <person name="Kilian A."/>
            <person name="van der Vossen E.A."/>
            <person name="Wu Y."/>
            <person name="Guo J."/>
            <person name="He J."/>
            <person name="Jia Z."/>
            <person name="Ren Y."/>
            <person name="Tian G."/>
            <person name="Lu Y."/>
            <person name="Ruan J."/>
            <person name="Qian W."/>
            <person name="Wang M."/>
            <person name="Huang Q."/>
            <person name="Li B."/>
            <person name="Xuan Z."/>
            <person name="Cao J."/>
            <person name="Asan"/>
            <person name="Wu Z."/>
            <person name="Zhang J."/>
            <person name="Cai Q."/>
            <person name="Bai Y."/>
            <person name="Zhao B."/>
            <person name="Han Y."/>
            <person name="Li Y."/>
            <person name="Li X."/>
            <person name="Wang S."/>
            <person name="Shi Q."/>
            <person name="Liu S."/>
            <person name="Cho W.K."/>
            <person name="Kim J.Y."/>
            <person name="Xu Y."/>
            <person name="Heller-Uszynska K."/>
            <person name="Miao H."/>
            <person name="Cheng Z."/>
            <person name="Zhang S."/>
            <person name="Wu J."/>
            <person name="Yang Y."/>
            <person name="Kang H."/>
            <person name="Li M."/>
            <person name="Liang H."/>
            <person name="Ren X."/>
            <person name="Shi Z."/>
            <person name="Wen M."/>
            <person name="Jian M."/>
            <person name="Yang H."/>
            <person name="Zhang G."/>
            <person name="Yang Z."/>
            <person name="Chen R."/>
            <person name="Liu S."/>
            <person name="Li J."/>
            <person name="Ma L."/>
            <person name="Liu H."/>
            <person name="Zhou Y."/>
            <person name="Zhao J."/>
            <person name="Fang X."/>
            <person name="Li G."/>
            <person name="Fang L."/>
            <person name="Li Y."/>
            <person name="Liu D."/>
            <person name="Zheng H."/>
            <person name="Zhang Y."/>
            <person name="Qin N."/>
            <person name="Li Z."/>
            <person name="Yang G."/>
            <person name="Yang S."/>
            <person name="Bolund L."/>
            <person name="Kristiansen K."/>
            <person name="Zheng H."/>
            <person name="Li S."/>
            <person name="Zhang X."/>
            <person name="Yang H."/>
            <person name="Wang J."/>
            <person name="Sun R."/>
            <person name="Zhang B."/>
            <person name="Jiang S."/>
            <person name="Wang J."/>
            <person name="Du Y."/>
            <person name="Li S."/>
        </authorList>
    </citation>
    <scope>NUCLEOTIDE SEQUENCE [LARGE SCALE GENOMIC DNA]</scope>
    <source>
        <strain evidence="14">cv. 9930</strain>
    </source>
</reference>
<dbReference type="CDD" id="cd04048">
    <property type="entry name" value="C2A_Copine"/>
    <property type="match status" value="1"/>
</dbReference>
<evidence type="ECO:0000256" key="4">
    <source>
        <dbReference type="ARBA" id="ARBA00022723"/>
    </source>
</evidence>
<evidence type="ECO:0000256" key="1">
    <source>
        <dbReference type="ARBA" id="ARBA00004193"/>
    </source>
</evidence>
<dbReference type="CDD" id="cd01459">
    <property type="entry name" value="vWA_copine_like"/>
    <property type="match status" value="1"/>
</dbReference>
<dbReference type="STRING" id="3659.A0A0A0LHG1"/>